<organism evidence="2 3">
    <name type="scientific">Meira miltonrushii</name>
    <dbReference type="NCBI Taxonomy" id="1280837"/>
    <lineage>
        <taxon>Eukaryota</taxon>
        <taxon>Fungi</taxon>
        <taxon>Dikarya</taxon>
        <taxon>Basidiomycota</taxon>
        <taxon>Ustilaginomycotina</taxon>
        <taxon>Exobasidiomycetes</taxon>
        <taxon>Exobasidiales</taxon>
        <taxon>Brachybasidiaceae</taxon>
        <taxon>Meira</taxon>
    </lineage>
</organism>
<dbReference type="GeneID" id="37020578"/>
<reference evidence="2 3" key="1">
    <citation type="journal article" date="2018" name="Mol. Biol. Evol.">
        <title>Broad Genomic Sampling Reveals a Smut Pathogenic Ancestry of the Fungal Clade Ustilaginomycotina.</title>
        <authorList>
            <person name="Kijpornyongpan T."/>
            <person name="Mondo S.J."/>
            <person name="Barry K."/>
            <person name="Sandor L."/>
            <person name="Lee J."/>
            <person name="Lipzen A."/>
            <person name="Pangilinan J."/>
            <person name="LaButti K."/>
            <person name="Hainaut M."/>
            <person name="Henrissat B."/>
            <person name="Grigoriev I.V."/>
            <person name="Spatafora J.W."/>
            <person name="Aime M.C."/>
        </authorList>
    </citation>
    <scope>NUCLEOTIDE SEQUENCE [LARGE SCALE GENOMIC DNA]</scope>
    <source>
        <strain evidence="2 3">MCA 3882</strain>
    </source>
</reference>
<keyword evidence="1" id="KW-1133">Transmembrane helix</keyword>
<evidence type="ECO:0000256" key="1">
    <source>
        <dbReference type="SAM" id="Phobius"/>
    </source>
</evidence>
<proteinExistence type="predicted"/>
<dbReference type="RefSeq" id="XP_025355979.1">
    <property type="nucleotide sequence ID" value="XM_025498797.1"/>
</dbReference>
<evidence type="ECO:0000313" key="2">
    <source>
        <dbReference type="EMBL" id="PWN35677.1"/>
    </source>
</evidence>
<gene>
    <name evidence="2" type="ORF">FA14DRAFT_160722</name>
</gene>
<feature type="transmembrane region" description="Helical" evidence="1">
    <location>
        <begin position="103"/>
        <end position="127"/>
    </location>
</feature>
<dbReference type="OrthoDB" id="3357911at2759"/>
<accession>A0A316VDB9</accession>
<feature type="transmembrane region" description="Helical" evidence="1">
    <location>
        <begin position="213"/>
        <end position="236"/>
    </location>
</feature>
<dbReference type="Proteomes" id="UP000245771">
    <property type="component" value="Unassembled WGS sequence"/>
</dbReference>
<keyword evidence="1" id="KW-0812">Transmembrane</keyword>
<feature type="transmembrane region" description="Helical" evidence="1">
    <location>
        <begin position="64"/>
        <end position="82"/>
    </location>
</feature>
<name>A0A316VDB9_9BASI</name>
<keyword evidence="3" id="KW-1185">Reference proteome</keyword>
<dbReference type="AlphaFoldDB" id="A0A316VDB9"/>
<sequence>MAPLNAMLLELPLLLAAFGFSIAMMGLGGAHIHQWASLQDKIANQSSLPGFVGVDNNNITNVDYAIMILGAIQFVFSIFAMLMSCEQLKKRRGEYSGKGTKAWLVVGLTSLLLLGAWTGVVSAYTAFSTIKFYKFTQGPNYSEPFNTEQQLYLRQINYFIQAQITSSLKLVNIPGFPLGEWSNIYTIQEANAYLNTFNYNSIFSYRAAVAVGWFQLGSVFLVTVVHFALPFAWRYLNLLREPKKDPSSRYNDLM</sequence>
<keyword evidence="1" id="KW-0472">Membrane</keyword>
<dbReference type="EMBL" id="KZ819603">
    <property type="protein sequence ID" value="PWN35677.1"/>
    <property type="molecule type" value="Genomic_DNA"/>
</dbReference>
<dbReference type="InParanoid" id="A0A316VDB9"/>
<evidence type="ECO:0000313" key="3">
    <source>
        <dbReference type="Proteomes" id="UP000245771"/>
    </source>
</evidence>
<protein>
    <submittedName>
        <fullName evidence="2">Uncharacterized protein</fullName>
    </submittedName>
</protein>